<organism evidence="1 2">
    <name type="scientific">Punica granatum</name>
    <name type="common">Pomegranate</name>
    <dbReference type="NCBI Taxonomy" id="22663"/>
    <lineage>
        <taxon>Eukaryota</taxon>
        <taxon>Viridiplantae</taxon>
        <taxon>Streptophyta</taxon>
        <taxon>Embryophyta</taxon>
        <taxon>Tracheophyta</taxon>
        <taxon>Spermatophyta</taxon>
        <taxon>Magnoliopsida</taxon>
        <taxon>eudicotyledons</taxon>
        <taxon>Gunneridae</taxon>
        <taxon>Pentapetalae</taxon>
        <taxon>rosids</taxon>
        <taxon>malvids</taxon>
        <taxon>Myrtales</taxon>
        <taxon>Lythraceae</taxon>
        <taxon>Punica</taxon>
    </lineage>
</organism>
<keyword evidence="2" id="KW-1185">Reference proteome</keyword>
<protein>
    <submittedName>
        <fullName evidence="1">Uncharacterized protein</fullName>
    </submittedName>
</protein>
<comment type="caution">
    <text evidence="1">The sequence shown here is derived from an EMBL/GenBank/DDBJ whole genome shotgun (WGS) entry which is preliminary data.</text>
</comment>
<reference evidence="1 2" key="1">
    <citation type="submission" date="2017-11" db="EMBL/GenBank/DDBJ databases">
        <title>De-novo sequencing of pomegranate (Punica granatum L.) genome.</title>
        <authorList>
            <person name="Akparov Z."/>
            <person name="Amiraslanov A."/>
            <person name="Hajiyeva S."/>
            <person name="Abbasov M."/>
            <person name="Kaur K."/>
            <person name="Hamwieh A."/>
            <person name="Solovyev V."/>
            <person name="Salamov A."/>
            <person name="Braich B."/>
            <person name="Kosarev P."/>
            <person name="Mahmoud A."/>
            <person name="Hajiyev E."/>
            <person name="Babayeva S."/>
            <person name="Izzatullayeva V."/>
            <person name="Mammadov A."/>
            <person name="Mammadov A."/>
            <person name="Sharifova S."/>
            <person name="Ojaghi J."/>
            <person name="Eynullazada K."/>
            <person name="Bayramov B."/>
            <person name="Abdulazimova A."/>
            <person name="Shahmuradov I."/>
        </authorList>
    </citation>
    <scope>NUCLEOTIDE SEQUENCE [LARGE SCALE GENOMIC DNA]</scope>
    <source>
        <strain evidence="2">cv. AG2017</strain>
        <tissue evidence="1">Leaf</tissue>
    </source>
</reference>
<evidence type="ECO:0000313" key="2">
    <source>
        <dbReference type="Proteomes" id="UP000233551"/>
    </source>
</evidence>
<name>A0A2I0LAR4_PUNGR</name>
<dbReference type="EMBL" id="PGOL01000075">
    <property type="protein sequence ID" value="PKI77777.1"/>
    <property type="molecule type" value="Genomic_DNA"/>
</dbReference>
<gene>
    <name evidence="1" type="ORF">CRG98_001825</name>
</gene>
<dbReference type="Proteomes" id="UP000233551">
    <property type="component" value="Unassembled WGS sequence"/>
</dbReference>
<evidence type="ECO:0000313" key="1">
    <source>
        <dbReference type="EMBL" id="PKI77777.1"/>
    </source>
</evidence>
<proteinExistence type="predicted"/>
<dbReference type="AlphaFoldDB" id="A0A2I0LAR4"/>
<accession>A0A2I0LAR4</accession>
<sequence length="328" mass="38351">MWDYNSEHPPSRTTCDLFLRTRCHVLLNTRPQQLTSSRAHLPCWGERGLIRGALLAALDIGSVYYYELVLLRNFASARSHVKILNTPIRAVESARDTFMKYVAPDDDITTMIERLSHVRDQLRLKRNKKQNDLDYVESARDAIMKYVAPDDDIIAMIERLNQVRDQLRLKWNTAQKSLNWALNVINQKTYIYVQTMEDVDIMRKMKKHYNIQVVVSINKVGLNDYVESADVLIKYTAPDDDITAMIEMLNQVRDKLQLKWNTTHNDLDLELNVINQETYIYVQTIEDVDIVRKMKKHYNVQVAVSINKVGLNNIETDDLFTYMLPRNL</sequence>